<organism evidence="8 9">
    <name type="scientific">Caerostris darwini</name>
    <dbReference type="NCBI Taxonomy" id="1538125"/>
    <lineage>
        <taxon>Eukaryota</taxon>
        <taxon>Metazoa</taxon>
        <taxon>Ecdysozoa</taxon>
        <taxon>Arthropoda</taxon>
        <taxon>Chelicerata</taxon>
        <taxon>Arachnida</taxon>
        <taxon>Araneae</taxon>
        <taxon>Araneomorphae</taxon>
        <taxon>Entelegynae</taxon>
        <taxon>Araneoidea</taxon>
        <taxon>Araneidae</taxon>
        <taxon>Caerostris</taxon>
    </lineage>
</organism>
<accession>A0AAV4Q2B7</accession>
<dbReference type="Pfam" id="PF00084">
    <property type="entry name" value="Sushi"/>
    <property type="match status" value="1"/>
</dbReference>
<feature type="signal peptide" evidence="6">
    <location>
        <begin position="1"/>
        <end position="29"/>
    </location>
</feature>
<dbReference type="AlphaFoldDB" id="A0AAV4Q2B7"/>
<evidence type="ECO:0000256" key="2">
    <source>
        <dbReference type="ARBA" id="ARBA00022737"/>
    </source>
</evidence>
<keyword evidence="2" id="KW-0677">Repeat</keyword>
<dbReference type="SUPFAM" id="SSF57535">
    <property type="entry name" value="Complement control module/SCR domain"/>
    <property type="match status" value="2"/>
</dbReference>
<dbReference type="PANTHER" id="PTHR19325">
    <property type="entry name" value="COMPLEMENT COMPONENT-RELATED SUSHI DOMAIN-CONTAINING"/>
    <property type="match status" value="1"/>
</dbReference>
<protein>
    <recommendedName>
        <fullName evidence="7">Sushi domain-containing protein</fullName>
    </recommendedName>
</protein>
<keyword evidence="1 5" id="KW-0768">Sushi</keyword>
<feature type="domain" description="Sushi" evidence="7">
    <location>
        <begin position="419"/>
        <end position="474"/>
    </location>
</feature>
<evidence type="ECO:0000256" key="5">
    <source>
        <dbReference type="PROSITE-ProRule" id="PRU00302"/>
    </source>
</evidence>
<keyword evidence="6" id="KW-0732">Signal</keyword>
<dbReference type="InterPro" id="IPR050350">
    <property type="entry name" value="Compl-Cell_Adhes-Reg"/>
</dbReference>
<reference evidence="8 9" key="1">
    <citation type="submission" date="2021-06" db="EMBL/GenBank/DDBJ databases">
        <title>Caerostris darwini draft genome.</title>
        <authorList>
            <person name="Kono N."/>
            <person name="Arakawa K."/>
        </authorList>
    </citation>
    <scope>NUCLEOTIDE SEQUENCE [LARGE SCALE GENOMIC DNA]</scope>
</reference>
<keyword evidence="4" id="KW-0325">Glycoprotein</keyword>
<feature type="domain" description="Sushi" evidence="7">
    <location>
        <begin position="307"/>
        <end position="363"/>
    </location>
</feature>
<comment type="caution">
    <text evidence="8">The sequence shown here is derived from an EMBL/GenBank/DDBJ whole genome shotgun (WGS) entry which is preliminary data.</text>
</comment>
<dbReference type="Proteomes" id="UP001054837">
    <property type="component" value="Unassembled WGS sequence"/>
</dbReference>
<evidence type="ECO:0000256" key="3">
    <source>
        <dbReference type="ARBA" id="ARBA00023157"/>
    </source>
</evidence>
<evidence type="ECO:0000256" key="4">
    <source>
        <dbReference type="ARBA" id="ARBA00023180"/>
    </source>
</evidence>
<dbReference type="PANTHER" id="PTHR19325:SF575">
    <property type="entry name" value="LOCOMOTION-RELATED PROTEIN HIKARU GENKI"/>
    <property type="match status" value="1"/>
</dbReference>
<feature type="chain" id="PRO_5043371734" description="Sushi domain-containing protein" evidence="6">
    <location>
        <begin position="30"/>
        <end position="538"/>
    </location>
</feature>
<dbReference type="SMART" id="SM00032">
    <property type="entry name" value="CCP"/>
    <property type="match status" value="5"/>
</dbReference>
<evidence type="ECO:0000256" key="1">
    <source>
        <dbReference type="ARBA" id="ARBA00022659"/>
    </source>
</evidence>
<name>A0AAV4Q2B7_9ARAC</name>
<evidence type="ECO:0000313" key="8">
    <source>
        <dbReference type="EMBL" id="GIY03469.1"/>
    </source>
</evidence>
<keyword evidence="9" id="KW-1185">Reference proteome</keyword>
<dbReference type="PROSITE" id="PS50923">
    <property type="entry name" value="SUSHI"/>
    <property type="match status" value="2"/>
</dbReference>
<evidence type="ECO:0000259" key="7">
    <source>
        <dbReference type="PROSITE" id="PS50923"/>
    </source>
</evidence>
<evidence type="ECO:0000313" key="9">
    <source>
        <dbReference type="Proteomes" id="UP001054837"/>
    </source>
</evidence>
<proteinExistence type="predicted"/>
<dbReference type="Gene3D" id="2.10.70.10">
    <property type="entry name" value="Complement Module, domain 1"/>
    <property type="match status" value="2"/>
</dbReference>
<dbReference type="InterPro" id="IPR035976">
    <property type="entry name" value="Sushi/SCR/CCP_sf"/>
</dbReference>
<dbReference type="CDD" id="cd00033">
    <property type="entry name" value="CCP"/>
    <property type="match status" value="1"/>
</dbReference>
<keyword evidence="3" id="KW-1015">Disulfide bond</keyword>
<dbReference type="InterPro" id="IPR000436">
    <property type="entry name" value="Sushi_SCR_CCP_dom"/>
</dbReference>
<sequence length="538" mass="59856">MKQRKQITISTSVALTISIILHATPILDALCHPSSLPKGVSVVGSCHYQSNDVCNVQCVLLGTVIWKDNTKCLPQGKWTALPFCRTTHVLELIRCNKLTDFTEKNLSSCVKIKITTPGLSSTPKAICPEILRLFVKYSNCNKEPETDCAVSCRNNNYVLLCAVNSQWSPECSSPVQMLCPDIKFAELVNCSRIIGARCKVQCPNGKINAEETICLPTYEWSPLPSCNFRSQCSKQKLTPRIGFVNDTCKNSNVLHCKVGCIMRVSNSNTPKLIFVKYITCKPLGEWQGLPDCSLAEKLFLANLKFQQRCVEPTLDENSFLQGKCSRNEGSVCRFKCREGFVPKGNHTIRCVKKQWIGGHKCEPVSCPHLPDILQFNGTCSRKVGLSCEVRCKSDEPPGTTTVIFCLIFGNWSSLPKCLPSCPRAISKYIKFVNNCSFGDGAKCQVRCQEKFALVGWHFIKCRAGIWRNLPRCFPENISPYNQLKMQCSFPPPLHGNLKIIGDCKPKGVLAATSVVEMNLQSWLVQTLLPACHLVFGAL</sequence>
<evidence type="ECO:0000256" key="6">
    <source>
        <dbReference type="SAM" id="SignalP"/>
    </source>
</evidence>
<dbReference type="EMBL" id="BPLQ01003810">
    <property type="protein sequence ID" value="GIY03469.1"/>
    <property type="molecule type" value="Genomic_DNA"/>
</dbReference>
<comment type="caution">
    <text evidence="5">Lacks conserved residue(s) required for the propagation of feature annotation.</text>
</comment>
<gene>
    <name evidence="8" type="primary">AVEN_115783_1</name>
    <name evidence="8" type="ORF">CDAR_28821</name>
</gene>